<evidence type="ECO:0000256" key="7">
    <source>
        <dbReference type="ARBA" id="ARBA00023136"/>
    </source>
</evidence>
<organism evidence="9 10">
    <name type="scientific">Pyrococcus furiosus (strain ATCC 43587 / DSM 3638 / JCM 8422 / Vc1)</name>
    <dbReference type="NCBI Taxonomy" id="186497"/>
    <lineage>
        <taxon>Archaea</taxon>
        <taxon>Methanobacteriati</taxon>
        <taxon>Methanobacteriota</taxon>
        <taxon>Thermococci</taxon>
        <taxon>Thermococcales</taxon>
        <taxon>Thermococcaceae</taxon>
        <taxon>Pyrococcus</taxon>
    </lineage>
</organism>
<dbReference type="CDD" id="cd06550">
    <property type="entry name" value="TM_ABC_iron-siderophores_like"/>
    <property type="match status" value="1"/>
</dbReference>
<evidence type="ECO:0000256" key="6">
    <source>
        <dbReference type="ARBA" id="ARBA00022989"/>
    </source>
</evidence>
<dbReference type="GO" id="GO:0005886">
    <property type="term" value="C:plasma membrane"/>
    <property type="evidence" value="ECO:0007669"/>
    <property type="project" value="UniProtKB-SubCell"/>
</dbReference>
<comment type="subcellular location">
    <subcellularLocation>
        <location evidence="1">Cell membrane</location>
        <topology evidence="1">Multi-pass membrane protein</topology>
    </subcellularLocation>
</comment>
<keyword evidence="3" id="KW-0813">Transport</keyword>
<proteinExistence type="inferred from homology"/>
<dbReference type="AlphaFoldDB" id="Q8U2C9"/>
<evidence type="ECO:0000256" key="5">
    <source>
        <dbReference type="ARBA" id="ARBA00022692"/>
    </source>
</evidence>
<comment type="similarity">
    <text evidence="2">Belongs to the binding-protein-dependent transport system permease family. FecCD subfamily.</text>
</comment>
<reference evidence="9 10" key="1">
    <citation type="journal article" date="1999" name="Genetics">
        <title>Divergence of the hyperthermophilic archaea Pyrococcus furiosus and P. horikoshii inferred from complete genomic sequences.</title>
        <authorList>
            <person name="Maeder D.L."/>
            <person name="Weiss R.B."/>
            <person name="Dunn D.M."/>
            <person name="Cherry J.L."/>
            <person name="Gonzalez J.M."/>
            <person name="DiRuggiero J."/>
            <person name="Robb F.T."/>
        </authorList>
    </citation>
    <scope>NUCLEOTIDE SEQUENCE [LARGE SCALE GENOMIC DNA]</scope>
    <source>
        <strain evidence="10">ATCC 43587 / DSM 3638 / JCM 8422 / Vc1</strain>
    </source>
</reference>
<dbReference type="GO" id="GO:0033214">
    <property type="term" value="P:siderophore-iron import into cell"/>
    <property type="evidence" value="ECO:0007669"/>
    <property type="project" value="TreeGrafter"/>
</dbReference>
<feature type="transmembrane region" description="Helical" evidence="8">
    <location>
        <begin position="333"/>
        <end position="353"/>
    </location>
</feature>
<dbReference type="Proteomes" id="UP000001013">
    <property type="component" value="Chromosome"/>
</dbReference>
<feature type="transmembrane region" description="Helical" evidence="8">
    <location>
        <begin position="303"/>
        <end position="321"/>
    </location>
</feature>
<feature type="transmembrane region" description="Helical" evidence="8">
    <location>
        <begin position="176"/>
        <end position="197"/>
    </location>
</feature>
<dbReference type="EMBL" id="AE009950">
    <property type="protein sequence ID" value="AAL81034.1"/>
    <property type="molecule type" value="Genomic_DNA"/>
</dbReference>
<evidence type="ECO:0000256" key="1">
    <source>
        <dbReference type="ARBA" id="ARBA00004651"/>
    </source>
</evidence>
<dbReference type="Pfam" id="PF01032">
    <property type="entry name" value="FecCD"/>
    <property type="match status" value="1"/>
</dbReference>
<dbReference type="PATRIC" id="fig|186497.12.peg.965"/>
<keyword evidence="5 8" id="KW-0812">Transmembrane</keyword>
<feature type="transmembrane region" description="Helical" evidence="8">
    <location>
        <begin position="80"/>
        <end position="101"/>
    </location>
</feature>
<feature type="transmembrane region" description="Helical" evidence="8">
    <location>
        <begin position="26"/>
        <end position="46"/>
    </location>
</feature>
<evidence type="ECO:0000256" key="4">
    <source>
        <dbReference type="ARBA" id="ARBA00022475"/>
    </source>
</evidence>
<dbReference type="SUPFAM" id="SSF81345">
    <property type="entry name" value="ABC transporter involved in vitamin B12 uptake, BtuC"/>
    <property type="match status" value="1"/>
</dbReference>
<evidence type="ECO:0000313" key="9">
    <source>
        <dbReference type="EMBL" id="AAL81034.1"/>
    </source>
</evidence>
<dbReference type="KEGG" id="pfu:PF0910"/>
<dbReference type="Gene3D" id="1.10.3470.10">
    <property type="entry name" value="ABC transporter involved in vitamin B12 uptake, BtuC"/>
    <property type="match status" value="1"/>
</dbReference>
<gene>
    <name evidence="9" type="ordered locus">PF0910</name>
</gene>
<keyword evidence="4" id="KW-1003">Cell membrane</keyword>
<evidence type="ECO:0000256" key="2">
    <source>
        <dbReference type="ARBA" id="ARBA00007935"/>
    </source>
</evidence>
<dbReference type="GO" id="GO:0022857">
    <property type="term" value="F:transmembrane transporter activity"/>
    <property type="evidence" value="ECO:0007669"/>
    <property type="project" value="InterPro"/>
</dbReference>
<dbReference type="eggNOG" id="arCOG01007">
    <property type="taxonomic scope" value="Archaea"/>
</dbReference>
<feature type="transmembrane region" description="Helical" evidence="8">
    <location>
        <begin position="113"/>
        <end position="132"/>
    </location>
</feature>
<name>Q8U2C9_PYRFU</name>
<dbReference type="InterPro" id="IPR000522">
    <property type="entry name" value="ABC_transptr_permease_BtuC"/>
</dbReference>
<dbReference type="InterPro" id="IPR037294">
    <property type="entry name" value="ABC_BtuC-like"/>
</dbReference>
<dbReference type="PANTHER" id="PTHR30472:SF25">
    <property type="entry name" value="ABC TRANSPORTER PERMEASE PROTEIN MJ0876-RELATED"/>
    <property type="match status" value="1"/>
</dbReference>
<dbReference type="FunFam" id="1.10.3470.10:FF:000001">
    <property type="entry name" value="Vitamin B12 ABC transporter permease BtuC"/>
    <property type="match status" value="1"/>
</dbReference>
<dbReference type="HOGENOM" id="CLU_013016_0_0_2"/>
<keyword evidence="7 8" id="KW-0472">Membrane</keyword>
<protein>
    <submittedName>
        <fullName evidence="9">Iron (III) ABC transporter, permease protein</fullName>
    </submittedName>
</protein>
<evidence type="ECO:0000313" key="10">
    <source>
        <dbReference type="Proteomes" id="UP000001013"/>
    </source>
</evidence>
<dbReference type="PhylomeDB" id="Q8U2C9"/>
<evidence type="ECO:0000256" key="3">
    <source>
        <dbReference type="ARBA" id="ARBA00022448"/>
    </source>
</evidence>
<accession>Q8U2C9</accession>
<dbReference type="PANTHER" id="PTHR30472">
    <property type="entry name" value="FERRIC ENTEROBACTIN TRANSPORT SYSTEM PERMEASE PROTEIN"/>
    <property type="match status" value="1"/>
</dbReference>
<dbReference type="STRING" id="186497.PF0910"/>
<feature type="transmembrane region" description="Helical" evidence="8">
    <location>
        <begin position="144"/>
        <end position="164"/>
    </location>
</feature>
<evidence type="ECO:0000256" key="8">
    <source>
        <dbReference type="SAM" id="Phobius"/>
    </source>
</evidence>
<feature type="transmembrane region" description="Helical" evidence="8">
    <location>
        <begin position="268"/>
        <end position="291"/>
    </location>
</feature>
<dbReference type="PaxDb" id="186497-PF0910"/>
<feature type="transmembrane region" description="Helical" evidence="8">
    <location>
        <begin position="217"/>
        <end position="237"/>
    </location>
</feature>
<keyword evidence="10" id="KW-1185">Reference proteome</keyword>
<sequence>MGQFNNKFLQTHEGRKMYEEYTRKRILSIFLLTLLVFLLMIVSLMVGSYSLSPGEVVLALIGKGREEAIFTIWNIRLPRIVAAVFVGASLAVSGAVLQGILRNPLASPFTMGVSHGAMFGASLAIALGAGYSESTGRVAIINPYAVVIAAFLGAIVSTLVIVLLAKIRGLSPQAMVLAGIAMSSLFTALTTLIQYFANEIQLAAMVYWSFGDLGRPYWKENIILIATFFPIFMYFLLKRWDLNASSVGDEIAMSVGVEIEKVRLLSAFLSALLTAVTVAFVGIIGFVGLITPHIVRLIFGGDYRYLIPLSTLLGSIVLLSADTLARIIISPSILPVGVVTSFLGAPLFLYLLLKMEGGR</sequence>
<keyword evidence="6 8" id="KW-1133">Transmembrane helix</keyword>